<evidence type="ECO:0000256" key="3">
    <source>
        <dbReference type="ARBA" id="ARBA00022679"/>
    </source>
</evidence>
<dbReference type="PANTHER" id="PTHR22937:SF136">
    <property type="entry name" value="RING-TYPE E3 UBIQUITIN TRANSFERASE"/>
    <property type="match status" value="1"/>
</dbReference>
<reference evidence="12" key="1">
    <citation type="submission" date="2019-10" db="EMBL/GenBank/DDBJ databases">
        <authorList>
            <person name="Zhang R."/>
            <person name="Pan Y."/>
            <person name="Wang J."/>
            <person name="Ma R."/>
            <person name="Yu S."/>
        </authorList>
    </citation>
    <scope>NUCLEOTIDE SEQUENCE</scope>
    <source>
        <strain evidence="12">LA-IB0</strain>
        <tissue evidence="12">Leaf</tissue>
    </source>
</reference>
<evidence type="ECO:0000256" key="5">
    <source>
        <dbReference type="ARBA" id="ARBA00022771"/>
    </source>
</evidence>
<feature type="compositionally biased region" description="Low complexity" evidence="9">
    <location>
        <begin position="228"/>
        <end position="246"/>
    </location>
</feature>
<keyword evidence="7" id="KW-0862">Zinc</keyword>
<keyword evidence="6" id="KW-0833">Ubl conjugation pathway</keyword>
<feature type="transmembrane region" description="Helical" evidence="10">
    <location>
        <begin position="395"/>
        <end position="417"/>
    </location>
</feature>
<evidence type="ECO:0000259" key="11">
    <source>
        <dbReference type="PROSITE" id="PS50089"/>
    </source>
</evidence>
<evidence type="ECO:0000256" key="10">
    <source>
        <dbReference type="SAM" id="Phobius"/>
    </source>
</evidence>
<evidence type="ECO:0000256" key="1">
    <source>
        <dbReference type="ARBA" id="ARBA00000900"/>
    </source>
</evidence>
<dbReference type="FunFam" id="3.30.40.10:FF:000504">
    <property type="entry name" value="E3 ubiquitin-protein ligase arkadia"/>
    <property type="match status" value="1"/>
</dbReference>
<dbReference type="AlphaFoldDB" id="A0AAV6X4F7"/>
<evidence type="ECO:0000256" key="7">
    <source>
        <dbReference type="ARBA" id="ARBA00022833"/>
    </source>
</evidence>
<feature type="compositionally biased region" description="Low complexity" evidence="9">
    <location>
        <begin position="80"/>
        <end position="90"/>
    </location>
</feature>
<evidence type="ECO:0000256" key="2">
    <source>
        <dbReference type="ARBA" id="ARBA00012483"/>
    </source>
</evidence>
<feature type="domain" description="RING-type" evidence="11">
    <location>
        <begin position="469"/>
        <end position="511"/>
    </location>
</feature>
<feature type="compositionally biased region" description="Polar residues" evidence="9">
    <location>
        <begin position="247"/>
        <end position="283"/>
    </location>
</feature>
<feature type="compositionally biased region" description="Polar residues" evidence="9">
    <location>
        <begin position="294"/>
        <end position="305"/>
    </location>
</feature>
<feature type="region of interest" description="Disordered" evidence="9">
    <location>
        <begin position="54"/>
        <end position="330"/>
    </location>
</feature>
<dbReference type="Pfam" id="PF13639">
    <property type="entry name" value="zf-RING_2"/>
    <property type="match status" value="1"/>
</dbReference>
<comment type="catalytic activity">
    <reaction evidence="1">
        <text>S-ubiquitinyl-[E2 ubiquitin-conjugating enzyme]-L-cysteine + [acceptor protein]-L-lysine = [E2 ubiquitin-conjugating enzyme]-L-cysteine + N(6)-ubiquitinyl-[acceptor protein]-L-lysine.</text>
        <dbReference type="EC" id="2.3.2.27"/>
    </reaction>
</comment>
<name>A0AAV6X4F7_9LAMI</name>
<evidence type="ECO:0000256" key="9">
    <source>
        <dbReference type="SAM" id="MobiDB-lite"/>
    </source>
</evidence>
<comment type="caution">
    <text evidence="12">The sequence shown here is derived from an EMBL/GenBank/DDBJ whole genome shotgun (WGS) entry which is preliminary data.</text>
</comment>
<feature type="compositionally biased region" description="Low complexity" evidence="9">
    <location>
        <begin position="306"/>
        <end position="324"/>
    </location>
</feature>
<accession>A0AAV6X4F7</accession>
<feature type="compositionally biased region" description="Low complexity" evidence="9">
    <location>
        <begin position="184"/>
        <end position="203"/>
    </location>
</feature>
<dbReference type="PROSITE" id="PS50089">
    <property type="entry name" value="ZF_RING_2"/>
    <property type="match status" value="1"/>
</dbReference>
<evidence type="ECO:0000256" key="6">
    <source>
        <dbReference type="ARBA" id="ARBA00022786"/>
    </source>
</evidence>
<dbReference type="GO" id="GO:0061630">
    <property type="term" value="F:ubiquitin protein ligase activity"/>
    <property type="evidence" value="ECO:0007669"/>
    <property type="project" value="UniProtKB-EC"/>
</dbReference>
<keyword evidence="10" id="KW-1133">Transmembrane helix</keyword>
<dbReference type="Gene3D" id="3.30.40.10">
    <property type="entry name" value="Zinc/RING finger domain, C3HC4 (zinc finger)"/>
    <property type="match status" value="1"/>
</dbReference>
<keyword evidence="10" id="KW-0812">Transmembrane</keyword>
<dbReference type="GO" id="GO:0008270">
    <property type="term" value="F:zinc ion binding"/>
    <property type="evidence" value="ECO:0007669"/>
    <property type="project" value="UniProtKB-KW"/>
</dbReference>
<feature type="compositionally biased region" description="Low complexity" evidence="9">
    <location>
        <begin position="110"/>
        <end position="133"/>
    </location>
</feature>
<keyword evidence="10" id="KW-0472">Membrane</keyword>
<keyword evidence="5 8" id="KW-0863">Zinc-finger</keyword>
<proteinExistence type="predicted"/>
<evidence type="ECO:0000256" key="4">
    <source>
        <dbReference type="ARBA" id="ARBA00022723"/>
    </source>
</evidence>
<gene>
    <name evidence="12" type="ORF">BUALT_Bualt10G0089700</name>
</gene>
<protein>
    <recommendedName>
        <fullName evidence="2">RING-type E3 ubiquitin transferase</fullName>
        <ecNumber evidence="2">2.3.2.27</ecNumber>
    </recommendedName>
</protein>
<dbReference type="Proteomes" id="UP000826271">
    <property type="component" value="Unassembled WGS sequence"/>
</dbReference>
<keyword evidence="3" id="KW-0808">Transferase</keyword>
<dbReference type="SUPFAM" id="SSF57850">
    <property type="entry name" value="RING/U-box"/>
    <property type="match status" value="1"/>
</dbReference>
<dbReference type="EC" id="2.3.2.27" evidence="2"/>
<dbReference type="InterPro" id="IPR013083">
    <property type="entry name" value="Znf_RING/FYVE/PHD"/>
</dbReference>
<evidence type="ECO:0000256" key="8">
    <source>
        <dbReference type="PROSITE-ProRule" id="PRU00175"/>
    </source>
</evidence>
<organism evidence="12 13">
    <name type="scientific">Buddleja alternifolia</name>
    <dbReference type="NCBI Taxonomy" id="168488"/>
    <lineage>
        <taxon>Eukaryota</taxon>
        <taxon>Viridiplantae</taxon>
        <taxon>Streptophyta</taxon>
        <taxon>Embryophyta</taxon>
        <taxon>Tracheophyta</taxon>
        <taxon>Spermatophyta</taxon>
        <taxon>Magnoliopsida</taxon>
        <taxon>eudicotyledons</taxon>
        <taxon>Gunneridae</taxon>
        <taxon>Pentapetalae</taxon>
        <taxon>asterids</taxon>
        <taxon>lamiids</taxon>
        <taxon>Lamiales</taxon>
        <taxon>Scrophulariaceae</taxon>
        <taxon>Buddlejeae</taxon>
        <taxon>Buddleja</taxon>
    </lineage>
</organism>
<dbReference type="InterPro" id="IPR045191">
    <property type="entry name" value="MBR1/2-like"/>
</dbReference>
<dbReference type="EMBL" id="WHWC01000010">
    <property type="protein sequence ID" value="KAG8375337.1"/>
    <property type="molecule type" value="Genomic_DNA"/>
</dbReference>
<dbReference type="SMART" id="SM00184">
    <property type="entry name" value="RING"/>
    <property type="match status" value="1"/>
</dbReference>
<keyword evidence="13" id="KW-1185">Reference proteome</keyword>
<dbReference type="PANTHER" id="PTHR22937">
    <property type="entry name" value="E3 UBIQUITIN-PROTEIN LIGASE RNF165"/>
    <property type="match status" value="1"/>
</dbReference>
<evidence type="ECO:0000313" key="13">
    <source>
        <dbReference type="Proteomes" id="UP000826271"/>
    </source>
</evidence>
<keyword evidence="4" id="KW-0479">Metal-binding</keyword>
<dbReference type="InterPro" id="IPR001841">
    <property type="entry name" value="Znf_RING"/>
</dbReference>
<feature type="compositionally biased region" description="Polar residues" evidence="9">
    <location>
        <begin position="138"/>
        <end position="148"/>
    </location>
</feature>
<evidence type="ECO:0000313" key="12">
    <source>
        <dbReference type="EMBL" id="KAG8375337.1"/>
    </source>
</evidence>
<sequence>MDVCSGKRGVGSITAPRKGYNVASKNAATEREQNAQFCNRIGCSGRIKYSQNTKVGSSDKAKCSKPSCHPSHGNEITANSSRSSSIMTSSKKLQLDSKRKLSSQLKFDPTESNLSTESELMSSSSSSPTGYQSKSRKNSGMITVTEIGSSSSVSSNVRPRKPFHQKSDPAFSVPSVSKSPALRPFSGSNGSPSCSSPESKSLGKNVMKKRSPEGESSLSSRGRKSTYGISITESGQSSSASGDSNSTWNRRSTNVNTRMRLSSPQNGRNCSSVREPSNSLSRNPNDERPFNIGGRSSSRQFSGNVSLSDSRSYSFSSSNDDNPSARMPFTSSEPSFSFGIAEVLLALERLEQDEELTHEQVITLETSLFLSGLNLYDQHRDMRLDIDNMSYEVSFFFFILFVLIDGALLLIGFDLNLPDLLALEERMGTVSTAVSEEAMSKCVRRGVYQSTPSEERITGSAEDGDDIKCSICQEEYVTGDEIGKLAECQHGYHETCINQWLRVKNWCPICKASAAPSQSRSSS</sequence>